<dbReference type="AlphaFoldDB" id="A0AAE3G4I5"/>
<gene>
    <name evidence="2" type="ORF">J2T57_001708</name>
</gene>
<proteinExistence type="predicted"/>
<feature type="domain" description="SprT-like" evidence="1">
    <location>
        <begin position="25"/>
        <end position="136"/>
    </location>
</feature>
<evidence type="ECO:0000259" key="1">
    <source>
        <dbReference type="Pfam" id="PF10263"/>
    </source>
</evidence>
<organism evidence="2 3">
    <name type="scientific">Natronocella acetinitrilica</name>
    <dbReference type="NCBI Taxonomy" id="414046"/>
    <lineage>
        <taxon>Bacteria</taxon>
        <taxon>Pseudomonadati</taxon>
        <taxon>Pseudomonadota</taxon>
        <taxon>Gammaproteobacteria</taxon>
        <taxon>Chromatiales</taxon>
        <taxon>Ectothiorhodospiraceae</taxon>
        <taxon>Natronocella</taxon>
    </lineage>
</organism>
<comment type="caution">
    <text evidence="2">The sequence shown here is derived from an EMBL/GenBank/DDBJ whole genome shotgun (WGS) entry which is preliminary data.</text>
</comment>
<dbReference type="Proteomes" id="UP001205843">
    <property type="component" value="Unassembled WGS sequence"/>
</dbReference>
<accession>A0AAE3G4I5</accession>
<dbReference type="InterPro" id="IPR006640">
    <property type="entry name" value="SprT-like_domain"/>
</dbReference>
<dbReference type="Pfam" id="PF10263">
    <property type="entry name" value="SprT-like"/>
    <property type="match status" value="1"/>
</dbReference>
<reference evidence="2" key="1">
    <citation type="submission" date="2022-03" db="EMBL/GenBank/DDBJ databases">
        <title>Genomic Encyclopedia of Type Strains, Phase III (KMG-III): the genomes of soil and plant-associated and newly described type strains.</title>
        <authorList>
            <person name="Whitman W."/>
        </authorList>
    </citation>
    <scope>NUCLEOTIDE SEQUENCE</scope>
    <source>
        <strain evidence="2">ANL 6-2</strain>
    </source>
</reference>
<evidence type="ECO:0000313" key="2">
    <source>
        <dbReference type="EMBL" id="MCP1674606.1"/>
    </source>
</evidence>
<dbReference type="RefSeq" id="WP_253476727.1">
    <property type="nucleotide sequence ID" value="NZ_JALJXV010000003.1"/>
</dbReference>
<name>A0AAE3G4I5_9GAMM</name>
<sequence length="488" mass="54943">MSSEQPGHPYPALKAPVGPRALRREYDRYNRELFGGLLPPVRITYSERMSRAFGRAVNKGASVALESRYEIRLAGMLRRDVRELVDTLLHEMIHIYQWEMHRQTEDRYYLDARPVPGRPFVNKGHGAVFHQKAAELDARGFRIDVYADLDRPESVPDGVRRYGIVLELRDGRRTLFRLPAPFETLATPLVSSLRRRYGAETLRAVTPLETDSLAVMSWPLVTRSGALKRSQRAITYKRYYVEQVLANPAIEFGEEQLLIDPALEQLSAENRELIAALRRYRHLDLPLYLDLAREARSHQRGGRTASIDDALPLLLDTWLDAPPDAFCDSQSFRALKRLCLPTLWGERGRAVDARSAHAAYLLCAHQRASFKEFQDALTRELLSRRLTGSRFTRLRIERDEQAVRSLVAGWSEPPADLGGRREIASLVGLALDNLAGSAKVDTQAAVRDILALEAHAAALRRGAEAPGARRPALTEARGPLGEQATFGF</sequence>
<protein>
    <recommendedName>
        <fullName evidence="1">SprT-like domain-containing protein</fullName>
    </recommendedName>
</protein>
<dbReference type="GO" id="GO:0006950">
    <property type="term" value="P:response to stress"/>
    <property type="evidence" value="ECO:0007669"/>
    <property type="project" value="UniProtKB-ARBA"/>
</dbReference>
<evidence type="ECO:0000313" key="3">
    <source>
        <dbReference type="Proteomes" id="UP001205843"/>
    </source>
</evidence>
<dbReference type="EMBL" id="JALJXV010000003">
    <property type="protein sequence ID" value="MCP1674606.1"/>
    <property type="molecule type" value="Genomic_DNA"/>
</dbReference>
<keyword evidence="3" id="KW-1185">Reference proteome</keyword>